<evidence type="ECO:0000313" key="3">
    <source>
        <dbReference type="Proteomes" id="UP000070544"/>
    </source>
</evidence>
<organism evidence="2 3">
    <name type="scientific">Gonapodya prolifera (strain JEL478)</name>
    <name type="common">Monoblepharis prolifera</name>
    <dbReference type="NCBI Taxonomy" id="1344416"/>
    <lineage>
        <taxon>Eukaryota</taxon>
        <taxon>Fungi</taxon>
        <taxon>Fungi incertae sedis</taxon>
        <taxon>Chytridiomycota</taxon>
        <taxon>Chytridiomycota incertae sedis</taxon>
        <taxon>Monoblepharidomycetes</taxon>
        <taxon>Monoblepharidales</taxon>
        <taxon>Gonapodyaceae</taxon>
        <taxon>Gonapodya</taxon>
    </lineage>
</organism>
<name>A0A139A525_GONPJ</name>
<gene>
    <name evidence="2" type="ORF">M427DRAFT_424878</name>
</gene>
<protein>
    <submittedName>
        <fullName evidence="2">Uncharacterized protein</fullName>
    </submittedName>
</protein>
<evidence type="ECO:0000313" key="2">
    <source>
        <dbReference type="EMBL" id="KXS11605.1"/>
    </source>
</evidence>
<evidence type="ECO:0000256" key="1">
    <source>
        <dbReference type="SAM" id="MobiDB-lite"/>
    </source>
</evidence>
<dbReference type="EMBL" id="KQ965799">
    <property type="protein sequence ID" value="KXS11605.1"/>
    <property type="molecule type" value="Genomic_DNA"/>
</dbReference>
<reference evidence="2 3" key="1">
    <citation type="journal article" date="2015" name="Genome Biol. Evol.">
        <title>Phylogenomic analyses indicate that early fungi evolved digesting cell walls of algal ancestors of land plants.</title>
        <authorList>
            <person name="Chang Y."/>
            <person name="Wang S."/>
            <person name="Sekimoto S."/>
            <person name="Aerts A.L."/>
            <person name="Choi C."/>
            <person name="Clum A."/>
            <person name="LaButti K.M."/>
            <person name="Lindquist E.A."/>
            <person name="Yee Ngan C."/>
            <person name="Ohm R.A."/>
            <person name="Salamov A.A."/>
            <person name="Grigoriev I.V."/>
            <person name="Spatafora J.W."/>
            <person name="Berbee M.L."/>
        </authorList>
    </citation>
    <scope>NUCLEOTIDE SEQUENCE [LARGE SCALE GENOMIC DNA]</scope>
    <source>
        <strain evidence="2 3">JEL478</strain>
    </source>
</reference>
<proteinExistence type="predicted"/>
<feature type="region of interest" description="Disordered" evidence="1">
    <location>
        <begin position="127"/>
        <end position="149"/>
    </location>
</feature>
<dbReference type="Proteomes" id="UP000070544">
    <property type="component" value="Unassembled WGS sequence"/>
</dbReference>
<keyword evidence="3" id="KW-1185">Reference proteome</keyword>
<accession>A0A139A525</accession>
<feature type="region of interest" description="Disordered" evidence="1">
    <location>
        <begin position="55"/>
        <end position="98"/>
    </location>
</feature>
<dbReference type="AlphaFoldDB" id="A0A139A525"/>
<sequence>MLARSFSSLALPQHVAPAALWSTLARSRPLPHPDPNHPTSREFYASLWRGYGHNHGEEKGFTPRNPKKARSSSVNLPPLDSPLMKDRTKPGVADPDFPPTIENVETFLKSFLSSQTICVVATTGKNGVPRATPSEQSSCRLPWDTPISH</sequence>